<dbReference type="Pfam" id="PF00196">
    <property type="entry name" value="GerE"/>
    <property type="match status" value="1"/>
</dbReference>
<comment type="caution">
    <text evidence="7">The sequence shown here is derived from an EMBL/GenBank/DDBJ whole genome shotgun (WGS) entry which is preliminary data.</text>
</comment>
<feature type="transmembrane region" description="Helical" evidence="4">
    <location>
        <begin position="260"/>
        <end position="278"/>
    </location>
</feature>
<protein>
    <submittedName>
        <fullName evidence="7">Response regulator transcription factor</fullName>
    </submittedName>
</protein>
<dbReference type="SUPFAM" id="SSF46894">
    <property type="entry name" value="C-terminal effector domain of the bipartite response regulators"/>
    <property type="match status" value="1"/>
</dbReference>
<evidence type="ECO:0000256" key="5">
    <source>
        <dbReference type="SAM" id="SignalP"/>
    </source>
</evidence>
<evidence type="ECO:0000259" key="6">
    <source>
        <dbReference type="PROSITE" id="PS50043"/>
    </source>
</evidence>
<dbReference type="PROSITE" id="PS00622">
    <property type="entry name" value="HTH_LUXR_1"/>
    <property type="match status" value="1"/>
</dbReference>
<dbReference type="PANTHER" id="PTHR44688:SF16">
    <property type="entry name" value="DNA-BINDING TRANSCRIPTIONAL ACTIVATOR DEVR_DOSR"/>
    <property type="match status" value="1"/>
</dbReference>
<evidence type="ECO:0000313" key="8">
    <source>
        <dbReference type="Proteomes" id="UP001595812"/>
    </source>
</evidence>
<evidence type="ECO:0000256" key="2">
    <source>
        <dbReference type="ARBA" id="ARBA00023125"/>
    </source>
</evidence>
<keyword evidence="8" id="KW-1185">Reference proteome</keyword>
<dbReference type="SMART" id="SM00421">
    <property type="entry name" value="HTH_LUXR"/>
    <property type="match status" value="1"/>
</dbReference>
<evidence type="ECO:0000256" key="1">
    <source>
        <dbReference type="ARBA" id="ARBA00023015"/>
    </source>
</evidence>
<dbReference type="Gene3D" id="1.10.10.10">
    <property type="entry name" value="Winged helix-like DNA-binding domain superfamily/Winged helix DNA-binding domain"/>
    <property type="match status" value="1"/>
</dbReference>
<dbReference type="EMBL" id="JBHSAT010000021">
    <property type="protein sequence ID" value="MFC3877923.1"/>
    <property type="molecule type" value="Genomic_DNA"/>
</dbReference>
<keyword evidence="4" id="KW-1133">Transmembrane helix</keyword>
<dbReference type="PANTHER" id="PTHR44688">
    <property type="entry name" value="DNA-BINDING TRANSCRIPTIONAL ACTIVATOR DEVR_DOSR"/>
    <property type="match status" value="1"/>
</dbReference>
<evidence type="ECO:0000256" key="3">
    <source>
        <dbReference type="ARBA" id="ARBA00023163"/>
    </source>
</evidence>
<organism evidence="7 8">
    <name type="scientific">Winogradskyella maritima</name>
    <dbReference type="NCBI Taxonomy" id="1517766"/>
    <lineage>
        <taxon>Bacteria</taxon>
        <taxon>Pseudomonadati</taxon>
        <taxon>Bacteroidota</taxon>
        <taxon>Flavobacteriia</taxon>
        <taxon>Flavobacteriales</taxon>
        <taxon>Flavobacteriaceae</taxon>
        <taxon>Winogradskyella</taxon>
    </lineage>
</organism>
<dbReference type="PROSITE" id="PS50043">
    <property type="entry name" value="HTH_LUXR_2"/>
    <property type="match status" value="1"/>
</dbReference>
<evidence type="ECO:0000256" key="4">
    <source>
        <dbReference type="SAM" id="Phobius"/>
    </source>
</evidence>
<reference evidence="8" key="1">
    <citation type="journal article" date="2019" name="Int. J. Syst. Evol. Microbiol.">
        <title>The Global Catalogue of Microorganisms (GCM) 10K type strain sequencing project: providing services to taxonomists for standard genome sequencing and annotation.</title>
        <authorList>
            <consortium name="The Broad Institute Genomics Platform"/>
            <consortium name="The Broad Institute Genome Sequencing Center for Infectious Disease"/>
            <person name="Wu L."/>
            <person name="Ma J."/>
        </authorList>
    </citation>
    <scope>NUCLEOTIDE SEQUENCE [LARGE SCALE GENOMIC DNA]</scope>
    <source>
        <strain evidence="8">CECT 8979</strain>
    </source>
</reference>
<keyword evidence="5" id="KW-0732">Signal</keyword>
<feature type="signal peptide" evidence="5">
    <location>
        <begin position="1"/>
        <end position="18"/>
    </location>
</feature>
<keyword evidence="4" id="KW-0472">Membrane</keyword>
<sequence>MRVINILVLLFLGVSANAQFSFSGQINPDKWQNTVYLSVVEDYRKLNGIYAEQIIAKTEADSDGFFEFKGNMLNTKNRIYRIHIDNCSAYTQDANHFNGHCEDSKELLFIANNTDTITFPYSFDQQVFCDINSSNETSNALLRVDSLKADMRFAYGSVRSEANRKLNNQKWFTTLKDFGASLEEPLADLYIYSFLSDRRNDFHNYYINDLQESEYYSNLLDKLETNYEDTSYLTQYKAELTADEYVLNPEEASSTSKIPIWVYVLLGVSLLFNLFLAFRAVSKKKKTIQDLRDQLSKQERIVLDHLLQDKSNKDIAEALFLSVSTVKTHTNNIYKKLNVQSRDETKSLFSK</sequence>
<keyword evidence="1" id="KW-0805">Transcription regulation</keyword>
<gene>
    <name evidence="7" type="ORF">ACFOSX_11865</name>
</gene>
<keyword evidence="4" id="KW-0812">Transmembrane</keyword>
<dbReference type="PRINTS" id="PR00038">
    <property type="entry name" value="HTHLUXR"/>
</dbReference>
<dbReference type="InterPro" id="IPR036388">
    <property type="entry name" value="WH-like_DNA-bd_sf"/>
</dbReference>
<name>A0ABV8AJ64_9FLAO</name>
<dbReference type="Proteomes" id="UP001595812">
    <property type="component" value="Unassembled WGS sequence"/>
</dbReference>
<keyword evidence="3" id="KW-0804">Transcription</keyword>
<dbReference type="InterPro" id="IPR000792">
    <property type="entry name" value="Tscrpt_reg_LuxR_C"/>
</dbReference>
<dbReference type="CDD" id="cd06170">
    <property type="entry name" value="LuxR_C_like"/>
    <property type="match status" value="1"/>
</dbReference>
<proteinExistence type="predicted"/>
<evidence type="ECO:0000313" key="7">
    <source>
        <dbReference type="EMBL" id="MFC3877923.1"/>
    </source>
</evidence>
<dbReference type="RefSeq" id="WP_386101262.1">
    <property type="nucleotide sequence ID" value="NZ_JBHSAT010000021.1"/>
</dbReference>
<feature type="chain" id="PRO_5045377067" evidence="5">
    <location>
        <begin position="19"/>
        <end position="351"/>
    </location>
</feature>
<dbReference type="InterPro" id="IPR016032">
    <property type="entry name" value="Sig_transdc_resp-reg_C-effctor"/>
</dbReference>
<feature type="domain" description="HTH luxR-type" evidence="6">
    <location>
        <begin position="288"/>
        <end position="351"/>
    </location>
</feature>
<keyword evidence="2" id="KW-0238">DNA-binding</keyword>
<accession>A0ABV8AJ64</accession>